<evidence type="ECO:0000256" key="1">
    <source>
        <dbReference type="ARBA" id="ARBA00001933"/>
    </source>
</evidence>
<evidence type="ECO:0000256" key="3">
    <source>
        <dbReference type="ARBA" id="ARBA00022898"/>
    </source>
</evidence>
<dbReference type="GO" id="GO:0009102">
    <property type="term" value="P:biotin biosynthetic process"/>
    <property type="evidence" value="ECO:0007669"/>
    <property type="project" value="TreeGrafter"/>
</dbReference>
<dbReference type="InterPro" id="IPR015422">
    <property type="entry name" value="PyrdxlP-dep_Trfase_small"/>
</dbReference>
<dbReference type="EMBL" id="CU459003">
    <property type="protein sequence ID" value="CAM75420.1"/>
    <property type="molecule type" value="Genomic_DNA"/>
</dbReference>
<dbReference type="InterPro" id="IPR004839">
    <property type="entry name" value="Aminotransferase_I/II_large"/>
</dbReference>
<feature type="domain" description="Aminotransferase class I/classII large" evidence="4">
    <location>
        <begin position="5"/>
        <end position="141"/>
    </location>
</feature>
<evidence type="ECO:0000313" key="5">
    <source>
        <dbReference type="EMBL" id="CAM75420.1"/>
    </source>
</evidence>
<dbReference type="InterPro" id="IPR050087">
    <property type="entry name" value="AON_synthase_class-II"/>
</dbReference>
<dbReference type="InterPro" id="IPR015421">
    <property type="entry name" value="PyrdxlP-dep_Trfase_major"/>
</dbReference>
<proteinExistence type="predicted"/>
<keyword evidence="3" id="KW-0663">Pyridoxal phosphate</keyword>
<dbReference type="Gene3D" id="3.90.1150.10">
    <property type="entry name" value="Aspartate Aminotransferase, domain 1"/>
    <property type="match status" value="1"/>
</dbReference>
<dbReference type="SUPFAM" id="SSF53383">
    <property type="entry name" value="PLP-dependent transferases"/>
    <property type="match status" value="1"/>
</dbReference>
<dbReference type="GO" id="GO:0030170">
    <property type="term" value="F:pyridoxal phosphate binding"/>
    <property type="evidence" value="ECO:0007669"/>
    <property type="project" value="InterPro"/>
</dbReference>
<name>A4TXR3_9PROT</name>
<keyword evidence="2" id="KW-0808">Transferase</keyword>
<organism evidence="5">
    <name type="scientific">Magnetospirillum gryphiswaldense</name>
    <dbReference type="NCBI Taxonomy" id="55518"/>
    <lineage>
        <taxon>Bacteria</taxon>
        <taxon>Pseudomonadati</taxon>
        <taxon>Pseudomonadota</taxon>
        <taxon>Alphaproteobacteria</taxon>
        <taxon>Rhodospirillales</taxon>
        <taxon>Rhodospirillaceae</taxon>
        <taxon>Magnetospirillum</taxon>
    </lineage>
</organism>
<evidence type="ECO:0000256" key="2">
    <source>
        <dbReference type="ARBA" id="ARBA00022679"/>
    </source>
</evidence>
<dbReference type="AlphaFoldDB" id="A4TXR3"/>
<reference evidence="5" key="1">
    <citation type="journal article" date="2007" name="J. Bacteriol.">
        <title>Comparative genome analysis of four magnetotactic bacteria reveals a complex set of group-specific genes implicated in magnetosome biomineralization and function.</title>
        <authorList>
            <person name="Richter M."/>
            <person name="Kube M."/>
            <person name="Bazylinski D.A."/>
            <person name="Lombardot T."/>
            <person name="Gloeckner F.O."/>
            <person name="Reinhardt R."/>
            <person name="Schueler D."/>
        </authorList>
    </citation>
    <scope>NUCLEOTIDE SEQUENCE</scope>
    <source>
        <strain evidence="5">MSR-1</strain>
    </source>
</reference>
<dbReference type="Gene3D" id="3.40.640.10">
    <property type="entry name" value="Type I PLP-dependent aspartate aminotransferase-like (Major domain)"/>
    <property type="match status" value="1"/>
</dbReference>
<sequence length="149" mass="15579">MGGFGAYVAGSQALKDFLVNRASGLIYATALPPAVLGAMDAAIDLVPTLTSHRARLQAMAQRLRLRLNDAGLDTGHSTTQIVPVILGDEDRTLKVAARLEELGFLGIAIRPPTVPPGSSRIRFALSAGHAEEDVERLADAIIIAAGTIA</sequence>
<gene>
    <name evidence="5" type="ORF">MGR_0590</name>
</gene>
<comment type="cofactor">
    <cofactor evidence="1">
        <name>pyridoxal 5'-phosphate</name>
        <dbReference type="ChEBI" id="CHEBI:597326"/>
    </cofactor>
</comment>
<dbReference type="GO" id="GO:0008710">
    <property type="term" value="F:8-amino-7-oxononanoate synthase activity"/>
    <property type="evidence" value="ECO:0007669"/>
    <property type="project" value="TreeGrafter"/>
</dbReference>
<evidence type="ECO:0000259" key="4">
    <source>
        <dbReference type="Pfam" id="PF00155"/>
    </source>
</evidence>
<protein>
    <submittedName>
        <fullName evidence="5">8-amino-7-oxononanoate synthase</fullName>
    </submittedName>
</protein>
<dbReference type="Pfam" id="PF00155">
    <property type="entry name" value="Aminotran_1_2"/>
    <property type="match status" value="1"/>
</dbReference>
<accession>A4TXR3</accession>
<dbReference type="PANTHER" id="PTHR13693">
    <property type="entry name" value="CLASS II AMINOTRANSFERASE/8-AMINO-7-OXONONANOATE SYNTHASE"/>
    <property type="match status" value="1"/>
</dbReference>
<dbReference type="PANTHER" id="PTHR13693:SF100">
    <property type="entry name" value="8-AMINO-7-OXONONANOATE SYNTHASE"/>
    <property type="match status" value="1"/>
</dbReference>
<dbReference type="InterPro" id="IPR015424">
    <property type="entry name" value="PyrdxlP-dep_Trfase"/>
</dbReference>